<gene>
    <name evidence="13" type="ORF">NCGR_LOCUS43119</name>
</gene>
<dbReference type="Pfam" id="PF01851">
    <property type="entry name" value="PC_rep"/>
    <property type="match status" value="1"/>
</dbReference>
<dbReference type="Pfam" id="PF18004">
    <property type="entry name" value="RPN2_C"/>
    <property type="match status" value="1"/>
</dbReference>
<keyword evidence="14" id="KW-1185">Reference proteome</keyword>
<evidence type="ECO:0000256" key="4">
    <source>
        <dbReference type="ARBA" id="ARBA00022737"/>
    </source>
</evidence>
<evidence type="ECO:0000256" key="9">
    <source>
        <dbReference type="ARBA" id="ARBA00061931"/>
    </source>
</evidence>
<dbReference type="Gene3D" id="1.25.10.10">
    <property type="entry name" value="Leucine-rich Repeat Variant"/>
    <property type="match status" value="1"/>
</dbReference>
<evidence type="ECO:0000256" key="1">
    <source>
        <dbReference type="ARBA" id="ARBA00006308"/>
    </source>
</evidence>
<keyword evidence="10" id="KW-0175">Coiled coil</keyword>
<dbReference type="Proteomes" id="UP000604825">
    <property type="component" value="Unassembled WGS sequence"/>
</dbReference>
<dbReference type="PANTHER" id="PTHR10943:SF2">
    <property type="entry name" value="26S PROTEASOME NON-ATPASE REGULATORY SUBUNIT 1"/>
    <property type="match status" value="1"/>
</dbReference>
<comment type="caution">
    <text evidence="13">The sequence shown here is derived from an EMBL/GenBank/DDBJ whole genome shotgun (WGS) entry which is preliminary data.</text>
</comment>
<comment type="similarity">
    <text evidence="1">Belongs to the proteasome subunit S1 family.</text>
</comment>
<feature type="coiled-coil region" evidence="10">
    <location>
        <begin position="1339"/>
        <end position="1405"/>
    </location>
</feature>
<sequence>MAAVAMVSSASGLLAMLQEPAPELKLHALASLNSVVHLFWPEISTSVPTIESLYEDEEFEQRQLAALVVSKVFYYLGELNDSLSYALGAGPLFDVSDDSDYAHALLAKALDEYASIKTRASKATEEEENIDPRLEAIVERMLEKCILDGKYQQAMGMAVECRRLDKLEEAIVRCDNIQGALSYCINLSHQYVNHREYRFEVLRCLVKIYQTLPNPDYLSICQCLMFLGEPETVASILDKLLSGSKDDALLAYQIAFDLVENENQAFLLNVRNRLASPTPEPSNPESEPAVQDDQTASIVGTGTEAAGDVQMRDDTTTPNGNAHTVDPNEVAHANRLAKIKGILSGETSIQLTLQFLYSHNRSDLLILKTIKQAVEMRNSVCHSATICANAIMHAGTTVDTFLRENLEWLSRATNWAKFSATAGLGVIHRGHLQQGRALMAPYLPQSGAVGGGSPYSEGGALYALGLIHANHGEGIKQFLRESLRNTSAEVIQHGACLGLGLAALGTADEEIYEDIKNVLYTDSAVAGEAAGIGMGLLMVGTASEKASEMLAYAHDTQHEKIIRGLSLGIALTVYGREEEADTLIEQMTRDQDPILRYGGMYALALAYRGTANNKAIHQLLHFAVSDVSDDVRRTAVMALGFVLYNEPDQTPRIVSLLSESYNPHVRYGAALAVGISCAGSGLSDAISLLEPLTSDVVDFVRQGALIAMAMVMIQTNESFDSRVGAFRRQLEKIILDKHEDTMSKMGAILASGILDAGGRNVTIKLLSRNKHDKLTAVVGLAIFSQFWYWYPLLYFISLAFSPTAFIGLNSDLKVPKFEFLSHAKPSLFEYPKPTTQQTTASTVKLPTAILSTYAKAKSRAKKDAESKANQEKATEEASGSTSSKAAKAQEKDADAMQVDNATEKKAPEPEATYQLLTNPARVIPAQEKFIKFLENSRYVPVKPAPSGFILLRDLQPTEAEDLALTDAPTTVAGSTGNTAPAAGQQGSGSSAMAVDDEPQPPQPFEYTSTAGLKRKDKDGNEKDLVRYPLASSMGTFKPKSIIPPVKTSLQVACRDTWTDFTFEKMELRYLDEGVPMPFPRFGFSRPKSENDGKFVRGIEEEANKILGDYSDKEHAARVAVLGTCPRLNRVFEEMKVTYSERPVPEKFRLREQAACLWKENTSGGSKRKDLSRKSVAYRKRVKSLDAGQHEAKYLSPTLSPVAELAKDTDLCSGGDSLDKNVAGLVRECRLPSVFDDDVEDMELIDDDDSGLVTSTLQGAIAEEKEDVDPIGDADPKIAAVASVEVAAAIDQVIMKVFPRELELMRILGRVCYRQDMTSVMANYLKVKVKGALDLRKQSLSDLQDKVTSLEGEVAQLREDKAGLERSLKDKESENQAVLQLLSKDYEAACRDKTSLEKELEKMRDAAIAKSTDLSKNLGEKVLELNYLNDEKTKLEGQVRDKEDVIEGLRAQVAKESTASFDLKSQVQFLEDKMEATKAQGLEASTLFCQMLQRFGGLGGGPSDSASVEDLFAWMKSEFAELPDFIGKVGDFGTLSGVTNLLSMMEKFGCGHLQEFLRKSYVFPSPNELGEPSRTEYRPAMVRKAKGKTGESTSGEDLKDEPPTEVRKDWRIYFWCEDLWMEATELVLTKDQNTSTTVVQGASCLTSPKGVQEEASFMGKGGEQQFCYQPNVYAPQPHTPFSGGYLNHLGQWEGYPYAVSAEGLDAAYPVMYGAYSPLSAIGDSQTYFSLLCPMSSPCYQPPASSTGYSSPGTGISQFDPMHQYYFPDEVHYSPTPGFYQPFGSFNGIPMQSSGVPGFFEQGNIPLASRMESMSNSGSYKAFQQGGKFGGTTQSWSTASCRFGTFNKGFKNEKGSLDFLNEQCRGPRATKTQKEVGRSSAEDKNKKTLPIVDSEKYNHPGFVTEYNDAKFFVIKSYTEDHIHKSIKYNVWASTPRGNRKLNACYREAKEKEDRCPIFLFFSVNSSGQFCGVAEMTGPVDFDKSVDYWQNDRWNGQFPVKWHIVKDVQNNIVRHIILENNENKRVTNSRDTQEVKLEQGLKMLAIFKNHEAETSILEDFEFYEQREKAMLDDRQQQKQQCFKTGKQVQTSAPVDIVTGISDAFAEAVQLEETSDRENKPMIEDRRSHAENSGSGRPLERKRVIACSPFMTNPE</sequence>
<dbReference type="PANTHER" id="PTHR10943">
    <property type="entry name" value="26S PROTEASOME NON-ATPASE REGULATORY SUBUNIT"/>
    <property type="match status" value="1"/>
</dbReference>
<reference evidence="13" key="1">
    <citation type="submission" date="2020-10" db="EMBL/GenBank/DDBJ databases">
        <authorList>
            <person name="Han B."/>
            <person name="Lu T."/>
            <person name="Zhao Q."/>
            <person name="Huang X."/>
            <person name="Zhao Y."/>
        </authorList>
    </citation>
    <scope>NUCLEOTIDE SEQUENCE</scope>
</reference>
<feature type="domain" description="YTH" evidence="12">
    <location>
        <begin position="1907"/>
        <end position="2044"/>
    </location>
</feature>
<dbReference type="InterPro" id="IPR011989">
    <property type="entry name" value="ARM-like"/>
</dbReference>
<dbReference type="PROSITE" id="PS50882">
    <property type="entry name" value="YTH"/>
    <property type="match status" value="1"/>
</dbReference>
<evidence type="ECO:0000313" key="14">
    <source>
        <dbReference type="Proteomes" id="UP000604825"/>
    </source>
</evidence>
<feature type="region of interest" description="Disordered" evidence="11">
    <location>
        <begin position="971"/>
        <end position="1008"/>
    </location>
</feature>
<keyword evidence="5" id="KW-0832">Ubl conjugation</keyword>
<dbReference type="GO" id="GO:0005634">
    <property type="term" value="C:nucleus"/>
    <property type="evidence" value="ECO:0007669"/>
    <property type="project" value="TreeGrafter"/>
</dbReference>
<proteinExistence type="inferred from homology"/>
<evidence type="ECO:0000259" key="12">
    <source>
        <dbReference type="PROSITE" id="PS50882"/>
    </source>
</evidence>
<dbReference type="InterPro" id="IPR007275">
    <property type="entry name" value="YTH_domain"/>
</dbReference>
<feature type="region of interest" description="Disordered" evidence="11">
    <location>
        <begin position="860"/>
        <end position="910"/>
    </location>
</feature>
<dbReference type="Gene3D" id="3.10.590.10">
    <property type="entry name" value="ph1033 like domains"/>
    <property type="match status" value="1"/>
</dbReference>
<dbReference type="GO" id="GO:0008540">
    <property type="term" value="C:proteasome regulatory particle, base subcomplex"/>
    <property type="evidence" value="ECO:0007669"/>
    <property type="project" value="TreeGrafter"/>
</dbReference>
<dbReference type="CDD" id="cd21134">
    <property type="entry name" value="YTH"/>
    <property type="match status" value="1"/>
</dbReference>
<keyword evidence="4" id="KW-0677">Repeat</keyword>
<keyword evidence="6" id="KW-0647">Proteasome</keyword>
<dbReference type="Pfam" id="PF04146">
    <property type="entry name" value="YTH"/>
    <property type="match status" value="1"/>
</dbReference>
<evidence type="ECO:0000256" key="7">
    <source>
        <dbReference type="ARBA" id="ARBA00022990"/>
    </source>
</evidence>
<dbReference type="OrthoDB" id="261572at2759"/>
<dbReference type="InterPro" id="IPR002015">
    <property type="entry name" value="Proteasome/cyclosome_rpt"/>
</dbReference>
<dbReference type="Pfam" id="PF21505">
    <property type="entry name" value="RPN2_N"/>
    <property type="match status" value="1"/>
</dbReference>
<evidence type="ECO:0000256" key="8">
    <source>
        <dbReference type="ARBA" id="ARBA00057191"/>
    </source>
</evidence>
<keyword evidence="3" id="KW-0597">Phosphoprotein</keyword>
<organism evidence="13 14">
    <name type="scientific">Miscanthus lutarioriparius</name>
    <dbReference type="NCBI Taxonomy" id="422564"/>
    <lineage>
        <taxon>Eukaryota</taxon>
        <taxon>Viridiplantae</taxon>
        <taxon>Streptophyta</taxon>
        <taxon>Embryophyta</taxon>
        <taxon>Tracheophyta</taxon>
        <taxon>Spermatophyta</taxon>
        <taxon>Magnoliopsida</taxon>
        <taxon>Liliopsida</taxon>
        <taxon>Poales</taxon>
        <taxon>Poaceae</taxon>
        <taxon>PACMAD clade</taxon>
        <taxon>Panicoideae</taxon>
        <taxon>Andropogonodae</taxon>
        <taxon>Andropogoneae</taxon>
        <taxon>Saccharinae</taxon>
        <taxon>Miscanthus</taxon>
    </lineage>
</organism>
<evidence type="ECO:0000256" key="11">
    <source>
        <dbReference type="SAM" id="MobiDB-lite"/>
    </source>
</evidence>
<evidence type="ECO:0000256" key="2">
    <source>
        <dbReference type="ARBA" id="ARBA00022499"/>
    </source>
</evidence>
<evidence type="ECO:0000256" key="6">
    <source>
        <dbReference type="ARBA" id="ARBA00022942"/>
    </source>
</evidence>
<dbReference type="InterPro" id="IPR048570">
    <property type="entry name" value="PSMD1_RPN2_N"/>
</dbReference>
<dbReference type="Pfam" id="PF13646">
    <property type="entry name" value="HEAT_2"/>
    <property type="match status" value="1"/>
</dbReference>
<evidence type="ECO:0000256" key="5">
    <source>
        <dbReference type="ARBA" id="ARBA00022843"/>
    </source>
</evidence>
<feature type="region of interest" description="Disordered" evidence="11">
    <location>
        <begin position="2108"/>
        <end position="2151"/>
    </location>
</feature>
<dbReference type="GO" id="GO:0043161">
    <property type="term" value="P:proteasome-mediated ubiquitin-dependent protein catabolic process"/>
    <property type="evidence" value="ECO:0007669"/>
    <property type="project" value="TreeGrafter"/>
</dbReference>
<keyword evidence="2" id="KW-1017">Isopeptide bond</keyword>
<keyword evidence="7" id="KW-0007">Acetylation</keyword>
<feature type="compositionally biased region" description="Basic and acidic residues" evidence="11">
    <location>
        <begin position="861"/>
        <end position="875"/>
    </location>
</feature>
<feature type="region of interest" description="Disordered" evidence="11">
    <location>
        <begin position="303"/>
        <end position="329"/>
    </location>
</feature>
<dbReference type="InterPro" id="IPR016024">
    <property type="entry name" value="ARM-type_fold"/>
</dbReference>
<dbReference type="GO" id="GO:0034515">
    <property type="term" value="C:proteasome storage granule"/>
    <property type="evidence" value="ECO:0007669"/>
    <property type="project" value="TreeGrafter"/>
</dbReference>
<dbReference type="FunFam" id="1.25.10.10:FF:000048">
    <property type="entry name" value="26S proteasome non-ATPase regulatory subunit 1 homolog"/>
    <property type="match status" value="1"/>
</dbReference>
<accession>A0A811QKZ0</accession>
<dbReference type="SUPFAM" id="SSF48371">
    <property type="entry name" value="ARM repeat"/>
    <property type="match status" value="1"/>
</dbReference>
<evidence type="ECO:0000256" key="3">
    <source>
        <dbReference type="ARBA" id="ARBA00022553"/>
    </source>
</evidence>
<feature type="region of interest" description="Disordered" evidence="11">
    <location>
        <begin position="1581"/>
        <end position="1601"/>
    </location>
</feature>
<dbReference type="InterPro" id="IPR040623">
    <property type="entry name" value="RPN2_C"/>
</dbReference>
<dbReference type="GO" id="GO:0003723">
    <property type="term" value="F:RNA binding"/>
    <property type="evidence" value="ECO:0007669"/>
    <property type="project" value="InterPro"/>
</dbReference>
<comment type="subunit">
    <text evidence="9">Component of the 19S regulatory particle (RP/PA700) base subcomplex of the 26S proteasome. The 26S proteasome is composed of a core protease (CP), known as the 20S proteasome, capped at one or both ends by the 19S regulatory particle (RP/PA700). The RP/PA700 complex is composed of at least 17 different subunits in two subcomplexes, the base and the lid, which form the portions proximal and distal to the 20S proteolytic core, respectively.</text>
</comment>
<feature type="compositionally biased region" description="Low complexity" evidence="11">
    <location>
        <begin position="876"/>
        <end position="886"/>
    </location>
</feature>
<evidence type="ECO:0000313" key="13">
    <source>
        <dbReference type="EMBL" id="CAD6259682.1"/>
    </source>
</evidence>
<comment type="function">
    <text evidence="8">Acts as a regulatory subunit of the 26 proteasome which is involved in the ATP-dependent degradation of ubiquitinated proteins.</text>
</comment>
<protein>
    <recommendedName>
        <fullName evidence="12">YTH domain-containing protein</fullName>
    </recommendedName>
</protein>
<feature type="compositionally biased region" description="Basic and acidic residues" evidence="11">
    <location>
        <begin position="2110"/>
        <end position="2126"/>
    </location>
</feature>
<name>A0A811QKZ0_9POAL</name>
<dbReference type="EMBL" id="CAJGYO010000011">
    <property type="protein sequence ID" value="CAD6259682.1"/>
    <property type="molecule type" value="Genomic_DNA"/>
</dbReference>
<evidence type="ECO:0000256" key="10">
    <source>
        <dbReference type="SAM" id="Coils"/>
    </source>
</evidence>